<dbReference type="Gene3D" id="1.20.1250.20">
    <property type="entry name" value="MFS general substrate transporter like domains"/>
    <property type="match status" value="1"/>
</dbReference>
<feature type="transmembrane region" description="Helical" evidence="8">
    <location>
        <begin position="111"/>
        <end position="134"/>
    </location>
</feature>
<dbReference type="AlphaFoldDB" id="A0A383CD54"/>
<keyword evidence="6 8" id="KW-1133">Transmembrane helix</keyword>
<evidence type="ECO:0000259" key="9">
    <source>
        <dbReference type="PROSITE" id="PS50850"/>
    </source>
</evidence>
<dbReference type="InterPro" id="IPR020846">
    <property type="entry name" value="MFS_dom"/>
</dbReference>
<dbReference type="GO" id="GO:0030395">
    <property type="term" value="F:lactose binding"/>
    <property type="evidence" value="ECO:0007669"/>
    <property type="project" value="TreeGrafter"/>
</dbReference>
<protein>
    <recommendedName>
        <fullName evidence="9">Major facilitator superfamily (MFS) profile domain-containing protein</fullName>
    </recommendedName>
</protein>
<dbReference type="SUPFAM" id="SSF103473">
    <property type="entry name" value="MFS general substrate transporter"/>
    <property type="match status" value="1"/>
</dbReference>
<evidence type="ECO:0000256" key="3">
    <source>
        <dbReference type="ARBA" id="ARBA00022475"/>
    </source>
</evidence>
<feature type="transmembrane region" description="Helical" evidence="8">
    <location>
        <begin position="20"/>
        <end position="41"/>
    </location>
</feature>
<sequence length="169" mass="17780">YYGFSTIHWTSQGYSHLTVGLLWGEGVVAEILLFAFGAPVVRRMGPIGLIAAAAGLGALRWAVLALTTELWIVALSQLLHAASFGAMHLGAMLFITRAVPDVYANSAQGLLGGLTYGAGLGVGLLLAGWLYGIIGADAYWANSALSVLALLVTLWLALVWRGRVIEARG</sequence>
<evidence type="ECO:0000256" key="2">
    <source>
        <dbReference type="ARBA" id="ARBA00022448"/>
    </source>
</evidence>
<dbReference type="Pfam" id="PF12832">
    <property type="entry name" value="MFS_1_like"/>
    <property type="match status" value="1"/>
</dbReference>
<feature type="transmembrane region" description="Helical" evidence="8">
    <location>
        <begin position="140"/>
        <end position="160"/>
    </location>
</feature>
<accession>A0A383CD54</accession>
<evidence type="ECO:0000256" key="5">
    <source>
        <dbReference type="ARBA" id="ARBA00022692"/>
    </source>
</evidence>
<dbReference type="InterPro" id="IPR024989">
    <property type="entry name" value="MFS_assoc_dom"/>
</dbReference>
<feature type="non-terminal residue" evidence="10">
    <location>
        <position position="1"/>
    </location>
</feature>
<feature type="transmembrane region" description="Helical" evidence="8">
    <location>
        <begin position="48"/>
        <end position="72"/>
    </location>
</feature>
<keyword evidence="5 8" id="KW-0812">Transmembrane</keyword>
<proteinExistence type="predicted"/>
<evidence type="ECO:0000256" key="1">
    <source>
        <dbReference type="ARBA" id="ARBA00004429"/>
    </source>
</evidence>
<dbReference type="PANTHER" id="PTHR23522">
    <property type="entry name" value="BLL5896 PROTEIN"/>
    <property type="match status" value="1"/>
</dbReference>
<evidence type="ECO:0000313" key="10">
    <source>
        <dbReference type="EMBL" id="SVE29605.1"/>
    </source>
</evidence>
<keyword evidence="3" id="KW-1003">Cell membrane</keyword>
<name>A0A383CD54_9ZZZZ</name>
<dbReference type="InterPro" id="IPR036259">
    <property type="entry name" value="MFS_trans_sf"/>
</dbReference>
<gene>
    <name evidence="10" type="ORF">METZ01_LOCUS482459</name>
</gene>
<evidence type="ECO:0000256" key="7">
    <source>
        <dbReference type="ARBA" id="ARBA00023136"/>
    </source>
</evidence>
<keyword evidence="2" id="KW-0813">Transport</keyword>
<dbReference type="GO" id="GO:0015528">
    <property type="term" value="F:lactose:proton symporter activity"/>
    <property type="evidence" value="ECO:0007669"/>
    <property type="project" value="TreeGrafter"/>
</dbReference>
<evidence type="ECO:0000256" key="6">
    <source>
        <dbReference type="ARBA" id="ARBA00022989"/>
    </source>
</evidence>
<evidence type="ECO:0000256" key="4">
    <source>
        <dbReference type="ARBA" id="ARBA00022519"/>
    </source>
</evidence>
<dbReference type="GO" id="GO:0005886">
    <property type="term" value="C:plasma membrane"/>
    <property type="evidence" value="ECO:0007669"/>
    <property type="project" value="UniProtKB-SubCell"/>
</dbReference>
<organism evidence="10">
    <name type="scientific">marine metagenome</name>
    <dbReference type="NCBI Taxonomy" id="408172"/>
    <lineage>
        <taxon>unclassified sequences</taxon>
        <taxon>metagenomes</taxon>
        <taxon>ecological metagenomes</taxon>
    </lineage>
</organism>
<feature type="transmembrane region" description="Helical" evidence="8">
    <location>
        <begin position="78"/>
        <end position="99"/>
    </location>
</feature>
<dbReference type="PROSITE" id="PS50850">
    <property type="entry name" value="MFS"/>
    <property type="match status" value="1"/>
</dbReference>
<feature type="domain" description="Major facilitator superfamily (MFS) profile" evidence="9">
    <location>
        <begin position="1"/>
        <end position="169"/>
    </location>
</feature>
<reference evidence="10" key="1">
    <citation type="submission" date="2018-05" db="EMBL/GenBank/DDBJ databases">
        <authorList>
            <person name="Lanie J.A."/>
            <person name="Ng W.-L."/>
            <person name="Kazmierczak K.M."/>
            <person name="Andrzejewski T.M."/>
            <person name="Davidsen T.M."/>
            <person name="Wayne K.J."/>
            <person name="Tettelin H."/>
            <person name="Glass J.I."/>
            <person name="Rusch D."/>
            <person name="Podicherti R."/>
            <person name="Tsui H.-C.T."/>
            <person name="Winkler M.E."/>
        </authorList>
    </citation>
    <scope>NUCLEOTIDE SEQUENCE</scope>
</reference>
<keyword evidence="4" id="KW-0997">Cell inner membrane</keyword>
<keyword evidence="7 8" id="KW-0472">Membrane</keyword>
<evidence type="ECO:0000256" key="8">
    <source>
        <dbReference type="SAM" id="Phobius"/>
    </source>
</evidence>
<dbReference type="PANTHER" id="PTHR23522:SF10">
    <property type="entry name" value="3-PHENYLPROPIONIC ACID TRANSPORTER-RELATED"/>
    <property type="match status" value="1"/>
</dbReference>
<comment type="subcellular location">
    <subcellularLocation>
        <location evidence="1">Cell inner membrane</location>
        <topology evidence="1">Multi-pass membrane protein</topology>
    </subcellularLocation>
</comment>
<dbReference type="EMBL" id="UINC01207500">
    <property type="protein sequence ID" value="SVE29605.1"/>
    <property type="molecule type" value="Genomic_DNA"/>
</dbReference>